<dbReference type="InterPro" id="IPR006539">
    <property type="entry name" value="P-type_ATPase_IV"/>
</dbReference>
<dbReference type="Pfam" id="PF13246">
    <property type="entry name" value="Cation_ATPase"/>
    <property type="match status" value="1"/>
</dbReference>
<comment type="cofactor">
    <cofactor evidence="17">
        <name>Mg(2+)</name>
        <dbReference type="ChEBI" id="CHEBI:18420"/>
    </cofactor>
</comment>
<accession>A0A6A5BHN6</accession>
<evidence type="ECO:0000256" key="19">
    <source>
        <dbReference type="SAM" id="MobiDB-lite"/>
    </source>
</evidence>
<evidence type="ECO:0000256" key="8">
    <source>
        <dbReference type="ARBA" id="ARBA00022741"/>
    </source>
</evidence>
<dbReference type="SFLD" id="SFLDS00003">
    <property type="entry name" value="Haloacid_Dehalogenase"/>
    <property type="match status" value="1"/>
</dbReference>
<keyword evidence="11 18" id="KW-1278">Translocase</keyword>
<keyword evidence="6 18" id="KW-0812">Transmembrane</keyword>
<dbReference type="VEuPathDB" id="AmoebaDB:NF0002770"/>
<dbReference type="SFLD" id="SFLDG00002">
    <property type="entry name" value="C1.7:_P-type_atpase_like"/>
    <property type="match status" value="1"/>
</dbReference>
<feature type="transmembrane region" description="Helical" evidence="18">
    <location>
        <begin position="345"/>
        <end position="371"/>
    </location>
</feature>
<evidence type="ECO:0000259" key="21">
    <source>
        <dbReference type="Pfam" id="PF16209"/>
    </source>
</evidence>
<feature type="transmembrane region" description="Helical" evidence="18">
    <location>
        <begin position="303"/>
        <end position="325"/>
    </location>
</feature>
<dbReference type="NCBIfam" id="TIGR01494">
    <property type="entry name" value="ATPase_P-type"/>
    <property type="match status" value="2"/>
</dbReference>
<feature type="binding site" evidence="16">
    <location>
        <position position="887"/>
    </location>
    <ligand>
        <name>ATP</name>
        <dbReference type="ChEBI" id="CHEBI:30616"/>
    </ligand>
</feature>
<evidence type="ECO:0000259" key="20">
    <source>
        <dbReference type="Pfam" id="PF00122"/>
    </source>
</evidence>
<feature type="binding site" evidence="16">
    <location>
        <position position="710"/>
    </location>
    <ligand>
        <name>ATP</name>
        <dbReference type="ChEBI" id="CHEBI:30616"/>
    </ligand>
</feature>
<dbReference type="InterPro" id="IPR018303">
    <property type="entry name" value="ATPase_P-typ_P_site"/>
</dbReference>
<feature type="binding site" evidence="17">
    <location>
        <position position="883"/>
    </location>
    <ligand>
        <name>Mg(2+)</name>
        <dbReference type="ChEBI" id="CHEBI:18420"/>
    </ligand>
</feature>
<dbReference type="InterPro" id="IPR008250">
    <property type="entry name" value="ATPase_P-typ_transduc_dom_A_sf"/>
</dbReference>
<feature type="binding site" evidence="16">
    <location>
        <position position="856"/>
    </location>
    <ligand>
        <name>ATP</name>
        <dbReference type="ChEBI" id="CHEBI:30616"/>
    </ligand>
</feature>
<dbReference type="Gene3D" id="3.40.50.1000">
    <property type="entry name" value="HAD superfamily/HAD-like"/>
    <property type="match status" value="1"/>
</dbReference>
<evidence type="ECO:0000256" key="9">
    <source>
        <dbReference type="ARBA" id="ARBA00022840"/>
    </source>
</evidence>
<protein>
    <recommendedName>
        <fullName evidence="18">Phospholipid-transporting ATPase</fullName>
        <ecNumber evidence="18">7.6.2.1</ecNumber>
    </recommendedName>
</protein>
<feature type="binding site" evidence="16">
    <location>
        <position position="627"/>
    </location>
    <ligand>
        <name>ATP</name>
        <dbReference type="ChEBI" id="CHEBI:30616"/>
    </ligand>
</feature>
<dbReference type="EC" id="7.6.2.1" evidence="18"/>
<feature type="binding site" evidence="17">
    <location>
        <position position="424"/>
    </location>
    <ligand>
        <name>Mg(2+)</name>
        <dbReference type="ChEBI" id="CHEBI:18420"/>
    </ligand>
</feature>
<feature type="active site" description="4-aspartylphosphate intermediate" evidence="15">
    <location>
        <position position="422"/>
    </location>
</feature>
<evidence type="ECO:0000256" key="16">
    <source>
        <dbReference type="PIRSR" id="PIRSR606539-2"/>
    </source>
</evidence>
<feature type="compositionally biased region" description="Acidic residues" evidence="19">
    <location>
        <begin position="1334"/>
        <end position="1345"/>
    </location>
</feature>
<feature type="transmembrane region" description="Helical" evidence="18">
    <location>
        <begin position="941"/>
        <end position="961"/>
    </location>
</feature>
<keyword evidence="12 18" id="KW-1133">Transmembrane helix</keyword>
<feature type="binding site" evidence="17">
    <location>
        <position position="887"/>
    </location>
    <ligand>
        <name>Mg(2+)</name>
        <dbReference type="ChEBI" id="CHEBI:18420"/>
    </ligand>
</feature>
<feature type="binding site" evidence="16">
    <location>
        <position position="424"/>
    </location>
    <ligand>
        <name>ATP</name>
        <dbReference type="ChEBI" id="CHEBI:30616"/>
    </ligand>
</feature>
<dbReference type="VEuPathDB" id="AmoebaDB:NfTy_091000"/>
<dbReference type="GO" id="GO:0005524">
    <property type="term" value="F:ATP binding"/>
    <property type="evidence" value="ECO:0007669"/>
    <property type="project" value="UniProtKB-UniRule"/>
</dbReference>
<dbReference type="NCBIfam" id="TIGR01652">
    <property type="entry name" value="ATPase-Plipid"/>
    <property type="match status" value="1"/>
</dbReference>
<dbReference type="SUPFAM" id="SSF81653">
    <property type="entry name" value="Calcium ATPase, transduction domain A"/>
    <property type="match status" value="1"/>
</dbReference>
<dbReference type="InterPro" id="IPR001757">
    <property type="entry name" value="P_typ_ATPase"/>
</dbReference>
<evidence type="ECO:0000256" key="4">
    <source>
        <dbReference type="ARBA" id="ARBA00022475"/>
    </source>
</evidence>
<evidence type="ECO:0000256" key="7">
    <source>
        <dbReference type="ARBA" id="ARBA00022723"/>
    </source>
</evidence>
<dbReference type="FunFam" id="3.40.1110.10:FF:000087">
    <property type="entry name" value="Phospholipid-transporting ATPase"/>
    <property type="match status" value="1"/>
</dbReference>
<dbReference type="Proteomes" id="UP000444721">
    <property type="component" value="Unassembled WGS sequence"/>
</dbReference>
<feature type="transmembrane region" description="Helical" evidence="18">
    <location>
        <begin position="1093"/>
        <end position="1115"/>
    </location>
</feature>
<feature type="domain" description="P-type ATPase N-terminal" evidence="21">
    <location>
        <begin position="39"/>
        <end position="106"/>
    </location>
</feature>
<dbReference type="Gene3D" id="2.70.150.10">
    <property type="entry name" value="Calcium-transporting ATPase, cytoplasmic transduction domain A"/>
    <property type="match status" value="1"/>
</dbReference>
<dbReference type="OrthoDB" id="377733at2759"/>
<dbReference type="Pfam" id="PF16212">
    <property type="entry name" value="PhoLip_ATPase_C"/>
    <property type="match status" value="1"/>
</dbReference>
<keyword evidence="13 18" id="KW-0472">Membrane</keyword>
<dbReference type="FunFam" id="3.40.50.1000:FF:000001">
    <property type="entry name" value="Phospholipid-transporting ATPase IC"/>
    <property type="match status" value="1"/>
</dbReference>
<dbReference type="InterPro" id="IPR023299">
    <property type="entry name" value="ATPase_P-typ_cyto_dom_N"/>
</dbReference>
<dbReference type="OMA" id="YVYGQRN"/>
<evidence type="ECO:0000256" key="10">
    <source>
        <dbReference type="ARBA" id="ARBA00022842"/>
    </source>
</evidence>
<comment type="catalytic activity">
    <reaction evidence="14 18">
        <text>ATP + H2O + phospholipidSide 1 = ADP + phosphate + phospholipidSide 2.</text>
        <dbReference type="EC" id="7.6.2.1"/>
    </reaction>
</comment>
<evidence type="ECO:0000256" key="13">
    <source>
        <dbReference type="ARBA" id="ARBA00023136"/>
    </source>
</evidence>
<feature type="binding site" evidence="16">
    <location>
        <position position="422"/>
    </location>
    <ligand>
        <name>ATP</name>
        <dbReference type="ChEBI" id="CHEBI:30616"/>
    </ligand>
</feature>
<gene>
    <name evidence="23" type="ORF">FDP41_008258</name>
</gene>
<dbReference type="FunFam" id="2.70.150.10:FF:000021">
    <property type="entry name" value="Phospholipid-transporting ATPase"/>
    <property type="match status" value="1"/>
</dbReference>
<evidence type="ECO:0000256" key="14">
    <source>
        <dbReference type="ARBA" id="ARBA00034036"/>
    </source>
</evidence>
<dbReference type="GO" id="GO:0045332">
    <property type="term" value="P:phospholipid translocation"/>
    <property type="evidence" value="ECO:0007669"/>
    <property type="project" value="TreeGrafter"/>
</dbReference>
<evidence type="ECO:0000256" key="12">
    <source>
        <dbReference type="ARBA" id="ARBA00022989"/>
    </source>
</evidence>
<dbReference type="GO" id="GO:0005886">
    <property type="term" value="C:plasma membrane"/>
    <property type="evidence" value="ECO:0007669"/>
    <property type="project" value="UniProtKB-SubCell"/>
</dbReference>
<feature type="transmembrane region" description="Helical" evidence="18">
    <location>
        <begin position="1023"/>
        <end position="1051"/>
    </location>
</feature>
<feature type="transmembrane region" description="Helical" evidence="18">
    <location>
        <begin position="104"/>
        <end position="123"/>
    </location>
</feature>
<dbReference type="InterPro" id="IPR018247">
    <property type="entry name" value="EF_Hand_1_Ca_BS"/>
</dbReference>
<dbReference type="InterPro" id="IPR036412">
    <property type="entry name" value="HAD-like_sf"/>
</dbReference>
<evidence type="ECO:0000259" key="22">
    <source>
        <dbReference type="Pfam" id="PF16212"/>
    </source>
</evidence>
<dbReference type="VEuPathDB" id="AmoebaDB:FDP41_008258"/>
<name>A0A6A5BHN6_NAEFO</name>
<dbReference type="PRINTS" id="PR00119">
    <property type="entry name" value="CATATPASE"/>
</dbReference>
<dbReference type="GO" id="GO:0016887">
    <property type="term" value="F:ATP hydrolysis activity"/>
    <property type="evidence" value="ECO:0007669"/>
    <property type="project" value="InterPro"/>
</dbReference>
<dbReference type="PROSITE" id="PS00018">
    <property type="entry name" value="EF_HAND_1"/>
    <property type="match status" value="1"/>
</dbReference>
<keyword evidence="8 16" id="KW-0547">Nucleotide-binding</keyword>
<evidence type="ECO:0000256" key="6">
    <source>
        <dbReference type="ARBA" id="ARBA00022692"/>
    </source>
</evidence>
<dbReference type="SUPFAM" id="SSF81665">
    <property type="entry name" value="Calcium ATPase, transmembrane domain M"/>
    <property type="match status" value="1"/>
</dbReference>
<evidence type="ECO:0000256" key="1">
    <source>
        <dbReference type="ARBA" id="ARBA00004141"/>
    </source>
</evidence>
<dbReference type="Pfam" id="PF16209">
    <property type="entry name" value="PhoLip_ATPase_N"/>
    <property type="match status" value="1"/>
</dbReference>
<feature type="binding site" evidence="16">
    <location>
        <position position="530"/>
    </location>
    <ligand>
        <name>ATP</name>
        <dbReference type="ChEBI" id="CHEBI:30616"/>
    </ligand>
</feature>
<dbReference type="InterPro" id="IPR032630">
    <property type="entry name" value="P_typ_ATPase_c"/>
</dbReference>
<feature type="domain" description="P-type ATPase C-terminal" evidence="22">
    <location>
        <begin position="909"/>
        <end position="1170"/>
    </location>
</feature>
<dbReference type="InterPro" id="IPR059000">
    <property type="entry name" value="ATPase_P-type_domA"/>
</dbReference>
<organism evidence="23 24">
    <name type="scientific">Naegleria fowleri</name>
    <name type="common">Brain eating amoeba</name>
    <dbReference type="NCBI Taxonomy" id="5763"/>
    <lineage>
        <taxon>Eukaryota</taxon>
        <taxon>Discoba</taxon>
        <taxon>Heterolobosea</taxon>
        <taxon>Tetramitia</taxon>
        <taxon>Eutetramitia</taxon>
        <taxon>Vahlkampfiidae</taxon>
        <taxon>Naegleria</taxon>
    </lineage>
</organism>
<comment type="subcellular location">
    <subcellularLocation>
        <location evidence="2">Cell membrane</location>
    </subcellularLocation>
    <subcellularLocation>
        <location evidence="1 18">Membrane</location>
        <topology evidence="1 18">Multi-pass membrane protein</topology>
    </subcellularLocation>
</comment>
<dbReference type="InterPro" id="IPR044492">
    <property type="entry name" value="P_typ_ATPase_HD_dom"/>
</dbReference>
<keyword evidence="5" id="KW-0597">Phosphoprotein</keyword>
<keyword evidence="10 17" id="KW-0460">Magnesium</keyword>
<evidence type="ECO:0000256" key="3">
    <source>
        <dbReference type="ARBA" id="ARBA00008109"/>
    </source>
</evidence>
<comment type="caution">
    <text evidence="23">The sequence shown here is derived from an EMBL/GenBank/DDBJ whole genome shotgun (WGS) entry which is preliminary data.</text>
</comment>
<evidence type="ECO:0000313" key="24">
    <source>
        <dbReference type="Proteomes" id="UP000444721"/>
    </source>
</evidence>
<feature type="binding site" evidence="16">
    <location>
        <position position="709"/>
    </location>
    <ligand>
        <name>ATP</name>
        <dbReference type="ChEBI" id="CHEBI:30616"/>
    </ligand>
</feature>
<feature type="binding site" evidence="16">
    <location>
        <position position="862"/>
    </location>
    <ligand>
        <name>ATP</name>
        <dbReference type="ChEBI" id="CHEBI:30616"/>
    </ligand>
</feature>
<dbReference type="PANTHER" id="PTHR24092">
    <property type="entry name" value="PROBABLE PHOSPHOLIPID-TRANSPORTING ATPASE"/>
    <property type="match status" value="1"/>
</dbReference>
<dbReference type="GO" id="GO:0140326">
    <property type="term" value="F:ATPase-coupled intramembrane lipid transporter activity"/>
    <property type="evidence" value="ECO:0007669"/>
    <property type="project" value="UniProtKB-EC"/>
</dbReference>
<dbReference type="Pfam" id="PF00122">
    <property type="entry name" value="E1-E2_ATPase"/>
    <property type="match status" value="1"/>
</dbReference>
<dbReference type="CDD" id="cd02073">
    <property type="entry name" value="P-type_ATPase_APLT_Dnf-like"/>
    <property type="match status" value="1"/>
</dbReference>
<feature type="binding site" evidence="16">
    <location>
        <position position="571"/>
    </location>
    <ligand>
        <name>ATP</name>
        <dbReference type="ChEBI" id="CHEBI:30616"/>
    </ligand>
</feature>
<dbReference type="PANTHER" id="PTHR24092:SF150">
    <property type="entry name" value="PHOSPHOLIPID-TRANSPORTING ATPASE"/>
    <property type="match status" value="1"/>
</dbReference>
<feature type="compositionally biased region" description="Low complexity" evidence="19">
    <location>
        <begin position="1316"/>
        <end position="1325"/>
    </location>
</feature>
<dbReference type="SUPFAM" id="SSF81660">
    <property type="entry name" value="Metal cation-transporting ATPase, ATP-binding domain N"/>
    <property type="match status" value="1"/>
</dbReference>
<dbReference type="SFLD" id="SFLDF00027">
    <property type="entry name" value="p-type_atpase"/>
    <property type="match status" value="1"/>
</dbReference>
<dbReference type="InterPro" id="IPR023298">
    <property type="entry name" value="ATPase_P-typ_TM_dom_sf"/>
</dbReference>
<feature type="binding site" evidence="17">
    <location>
        <position position="422"/>
    </location>
    <ligand>
        <name>Mg(2+)</name>
        <dbReference type="ChEBI" id="CHEBI:18420"/>
    </ligand>
</feature>
<dbReference type="GeneID" id="68115476"/>
<feature type="transmembrane region" description="Helical" evidence="18">
    <location>
        <begin position="81"/>
        <end position="98"/>
    </location>
</feature>
<sequence>MRSLISYIRLLQSVNYGEKWRQFNDWLPWNRLPPAPRVIHLNDEETNQRKENKFCDNSVSTAKYNLVTFVPKNLLEQFKRVANIYFLLIALLQLATPFSPTGRYSTAIPLVIVIIIQMIKDGYEDIKRHLSDNEVNNRTISILRNGQVMEVAWKQVRVGDIVKVNQDESFPADLIGISSSEHQGICYIETSQLDGETNLKIKRCVHPTSALTDPNALLKLRGVVNCEQPNNKLYNFTGNIKIDPDPKPIALDVENVLLRGAILKNTKYIYGLVVFTGKHSKLMMNSRNPPSKRSKVEKITNRMILILFLAQLLLALFSAIALSIWHNNQNPNNQHWYFRDLTDAASQFFGALLTFFILYNNCIPISLYVTLETVKVLQARLFLDNDIQMCYYDKQNDMHIPALAKTSSLNEELGQVEYIFSDKTGTLTQNVMEFLKFSVAGVEYGRGSTEIGRAAAKRRGEHVEEEQPVPSEDGFQFVDERIMNDNWRKEKNATNIQELLTLLAVCHTVIPEVDKSKPNSIEYQASSPDEAALVKAAMHLGFVFKERSPKQATIEVSGVRQTFDVLNILEFNSTRKRMSVIVRTPDNKIVLYTKGADNVIYERLKPGQPFLHETRKILEKHAAEGLRTLVCAKAELDPVEYERWNTEVFEPAELDLKDKKQKLADAAEVIEKNLEVVGTTAIEDKLQDEVPDTIATLAKANIKIWVLTGDKQETAINIGYACALLDNNMSIMIINAENRSSLKTQIRMKLKNAMEGKEGSILGLVVDGSALDIILERKKKKKEKKKKHSQNEKKVEKILDNLENHDDDESDDGQTNHAAEKDISHLQDDADDPNEEPLRYTFLRLCMMCKSVICCRVSPLQKSLIVKLVKDNLPGAVTLAIGDGANDVSMIQAAHIGVGISGKEGLQAARAADYSIAQFKYLKRLLLIHGRLNYRRIGKTIVYSFYKNLTLQLTQFYFIFFNAFTGTSLYENFSLSTFNLIFTSLPIIFFAMFDRDVNDDHAISFPELYTYGQKDYYFNIPRLLMWILNAIWHSICCFFIPMGAFAFMSGATHDGRMASLEEIGILIYTCIILLVNSKLALETSTWNIFNSIVLWGSVAVWFLWTIVYSFFYWIVPPADFFPFSTLKNLGIKYYFNFYTSAGNPLFWGTLLLVMVVALGRDIAWKSAVRIIPWTKELYHVLQPFSKVGQMVSREEVEHEFDFSKLQPPHRKPYDKFNRIGIYITPGAPIEELEKYEPHVLERKKTLTSTQFGTGYAFSQRENEKDLIEEIYSPANRVGLIELHTLDQLDVKQPELVEEEITASPSKRQMKKEMKSKLTSSTSSSNTKKKKNKEEEEIVDDLDDEIITSYKE</sequence>
<evidence type="ECO:0000256" key="15">
    <source>
        <dbReference type="PIRSR" id="PIRSR606539-1"/>
    </source>
</evidence>
<feature type="binding site" evidence="16">
    <location>
        <position position="708"/>
    </location>
    <ligand>
        <name>ATP</name>
        <dbReference type="ChEBI" id="CHEBI:30616"/>
    </ligand>
</feature>
<feature type="binding site" evidence="16">
    <location>
        <position position="423"/>
    </location>
    <ligand>
        <name>ATP</name>
        <dbReference type="ChEBI" id="CHEBI:30616"/>
    </ligand>
</feature>
<evidence type="ECO:0000313" key="23">
    <source>
        <dbReference type="EMBL" id="KAF0973554.1"/>
    </source>
</evidence>
<evidence type="ECO:0000256" key="18">
    <source>
        <dbReference type="RuleBase" id="RU362033"/>
    </source>
</evidence>
<keyword evidence="24" id="KW-1185">Reference proteome</keyword>
<dbReference type="GO" id="GO:0000287">
    <property type="term" value="F:magnesium ion binding"/>
    <property type="evidence" value="ECO:0007669"/>
    <property type="project" value="UniProtKB-UniRule"/>
</dbReference>
<evidence type="ECO:0000256" key="2">
    <source>
        <dbReference type="ARBA" id="ARBA00004236"/>
    </source>
</evidence>
<dbReference type="VEuPathDB" id="AmoebaDB:NF0002780"/>
<feature type="compositionally biased region" description="Basic and acidic residues" evidence="19">
    <location>
        <begin position="789"/>
        <end position="804"/>
    </location>
</feature>
<dbReference type="InterPro" id="IPR023214">
    <property type="entry name" value="HAD_sf"/>
</dbReference>
<feature type="region of interest" description="Disordered" evidence="19">
    <location>
        <begin position="1300"/>
        <end position="1351"/>
    </location>
</feature>
<proteinExistence type="inferred from homology"/>
<feature type="transmembrane region" description="Helical" evidence="18">
    <location>
        <begin position="973"/>
        <end position="993"/>
    </location>
</feature>
<feature type="binding site" evidence="16">
    <location>
        <position position="886"/>
    </location>
    <ligand>
        <name>ATP</name>
        <dbReference type="ChEBI" id="CHEBI:30616"/>
    </ligand>
</feature>
<feature type="region of interest" description="Disordered" evidence="19">
    <location>
        <begin position="781"/>
        <end position="816"/>
    </location>
</feature>
<keyword evidence="7 17" id="KW-0479">Metal-binding</keyword>
<evidence type="ECO:0000256" key="5">
    <source>
        <dbReference type="ARBA" id="ARBA00022553"/>
    </source>
</evidence>
<dbReference type="EMBL" id="VFQX01000060">
    <property type="protein sequence ID" value="KAF0973554.1"/>
    <property type="molecule type" value="Genomic_DNA"/>
</dbReference>
<keyword evidence="4" id="KW-1003">Cell membrane</keyword>
<feature type="binding site" evidence="16">
    <location>
        <position position="594"/>
    </location>
    <ligand>
        <name>ATP</name>
        <dbReference type="ChEBI" id="CHEBI:30616"/>
    </ligand>
</feature>
<feature type="transmembrane region" description="Helical" evidence="18">
    <location>
        <begin position="1135"/>
        <end position="1159"/>
    </location>
</feature>
<comment type="similarity">
    <text evidence="3 18">Belongs to the cation transport ATPase (P-type) (TC 3.A.3) family. Type IV subfamily.</text>
</comment>
<feature type="domain" description="P-type ATPase A" evidence="20">
    <location>
        <begin position="137"/>
        <end position="228"/>
    </location>
</feature>
<dbReference type="InterPro" id="IPR032631">
    <property type="entry name" value="P-type_ATPase_N"/>
</dbReference>
<dbReference type="Gene3D" id="3.40.1110.10">
    <property type="entry name" value="Calcium-transporting ATPase, cytoplasmic domain N"/>
    <property type="match status" value="1"/>
</dbReference>
<reference evidence="23 24" key="1">
    <citation type="journal article" date="2019" name="Sci. Rep.">
        <title>Nanopore sequencing improves the draft genome of the human pathogenic amoeba Naegleria fowleri.</title>
        <authorList>
            <person name="Liechti N."/>
            <person name="Schurch N."/>
            <person name="Bruggmann R."/>
            <person name="Wittwer M."/>
        </authorList>
    </citation>
    <scope>NUCLEOTIDE SEQUENCE [LARGE SCALE GENOMIC DNA]</scope>
    <source>
        <strain evidence="23 24">ATCC 30894</strain>
    </source>
</reference>
<keyword evidence="9 16" id="KW-0067">ATP-binding</keyword>
<evidence type="ECO:0000256" key="11">
    <source>
        <dbReference type="ARBA" id="ARBA00022967"/>
    </source>
</evidence>
<evidence type="ECO:0000256" key="17">
    <source>
        <dbReference type="PIRSR" id="PIRSR606539-3"/>
    </source>
</evidence>
<dbReference type="PROSITE" id="PS00154">
    <property type="entry name" value="ATPASE_E1_E2"/>
    <property type="match status" value="1"/>
</dbReference>
<dbReference type="SUPFAM" id="SSF56784">
    <property type="entry name" value="HAD-like"/>
    <property type="match status" value="1"/>
</dbReference>
<dbReference type="RefSeq" id="XP_044558267.1">
    <property type="nucleotide sequence ID" value="XM_044712092.1"/>
</dbReference>
<feature type="transmembrane region" description="Helical" evidence="18">
    <location>
        <begin position="1063"/>
        <end position="1081"/>
    </location>
</feature>